<dbReference type="EMBL" id="CP136920">
    <property type="protein sequence ID" value="WOO42837.1"/>
    <property type="molecule type" value="Genomic_DNA"/>
</dbReference>
<feature type="transmembrane region" description="Helical" evidence="1">
    <location>
        <begin position="59"/>
        <end position="83"/>
    </location>
</feature>
<keyword evidence="3" id="KW-1185">Reference proteome</keyword>
<dbReference type="InterPro" id="IPR007165">
    <property type="entry name" value="Phage_holin_4_2"/>
</dbReference>
<dbReference type="AlphaFoldDB" id="A0AAQ3LCH1"/>
<reference evidence="2 3" key="1">
    <citation type="submission" date="2023-10" db="EMBL/GenBank/DDBJ databases">
        <title>Rubellicoccus peritrichatus gen. nov., sp. nov., isolated from an algae of coral reef tank.</title>
        <authorList>
            <person name="Luo J."/>
        </authorList>
    </citation>
    <scope>NUCLEOTIDE SEQUENCE [LARGE SCALE GENOMIC DNA]</scope>
    <source>
        <strain evidence="2 3">CR14</strain>
    </source>
</reference>
<dbReference type="PANTHER" id="PTHR37309:SF1">
    <property type="entry name" value="SLR0284 PROTEIN"/>
    <property type="match status" value="1"/>
</dbReference>
<feature type="transmembrane region" description="Helical" evidence="1">
    <location>
        <begin position="95"/>
        <end position="116"/>
    </location>
</feature>
<keyword evidence="1" id="KW-0472">Membrane</keyword>
<evidence type="ECO:0000313" key="2">
    <source>
        <dbReference type="EMBL" id="WOO42837.1"/>
    </source>
</evidence>
<feature type="transmembrane region" description="Helical" evidence="1">
    <location>
        <begin position="12"/>
        <end position="28"/>
    </location>
</feature>
<evidence type="ECO:0000313" key="3">
    <source>
        <dbReference type="Proteomes" id="UP001304300"/>
    </source>
</evidence>
<sequence>MQNINWPKVFKSWALIALGVLVAAWTSSGIHYEGWGSLLFAVVLISFFNVILRPILVLLALPFVILTLGLGIFLINALLFLLVGELVPGFEVASFGSALWGSIVVGVVSLVANLIFGTSRVEMRVNRNHGGPQGGLGKRRVPKDDDVIDI</sequence>
<dbReference type="KEGG" id="puo:RZN69_07010"/>
<dbReference type="PANTHER" id="PTHR37309">
    <property type="entry name" value="SLR0284 PROTEIN"/>
    <property type="match status" value="1"/>
</dbReference>
<dbReference type="RefSeq" id="WP_317835367.1">
    <property type="nucleotide sequence ID" value="NZ_CP136920.1"/>
</dbReference>
<keyword evidence="1" id="KW-1133">Transmembrane helix</keyword>
<accession>A0AAQ3LCH1</accession>
<name>A0AAQ3LCH1_9BACT</name>
<dbReference type="Proteomes" id="UP001304300">
    <property type="component" value="Chromosome"/>
</dbReference>
<keyword evidence="1" id="KW-0812">Transmembrane</keyword>
<gene>
    <name evidence="2" type="ORF">RZN69_07010</name>
</gene>
<proteinExistence type="predicted"/>
<feature type="transmembrane region" description="Helical" evidence="1">
    <location>
        <begin position="34"/>
        <end position="52"/>
    </location>
</feature>
<evidence type="ECO:0000256" key="1">
    <source>
        <dbReference type="SAM" id="Phobius"/>
    </source>
</evidence>
<dbReference type="Pfam" id="PF04020">
    <property type="entry name" value="Phage_holin_4_2"/>
    <property type="match status" value="1"/>
</dbReference>
<organism evidence="2 3">
    <name type="scientific">Rubellicoccus peritrichatus</name>
    <dbReference type="NCBI Taxonomy" id="3080537"/>
    <lineage>
        <taxon>Bacteria</taxon>
        <taxon>Pseudomonadati</taxon>
        <taxon>Verrucomicrobiota</taxon>
        <taxon>Opitutia</taxon>
        <taxon>Puniceicoccales</taxon>
        <taxon>Cerasicoccaceae</taxon>
        <taxon>Rubellicoccus</taxon>
    </lineage>
</organism>
<protein>
    <submittedName>
        <fullName evidence="2">Phage holin family protein</fullName>
    </submittedName>
</protein>